<dbReference type="Proteomes" id="UP000655420">
    <property type="component" value="Unassembled WGS sequence"/>
</dbReference>
<keyword evidence="5 7" id="KW-0067">ATP-binding</keyword>
<dbReference type="InterPro" id="IPR003593">
    <property type="entry name" value="AAA+_ATPase"/>
</dbReference>
<evidence type="ECO:0000256" key="4">
    <source>
        <dbReference type="ARBA" id="ARBA00022741"/>
    </source>
</evidence>
<name>A0A8J7SD67_9RHOB</name>
<keyword evidence="3" id="KW-0536">Nodulation</keyword>
<dbReference type="Gene3D" id="3.40.50.300">
    <property type="entry name" value="P-loop containing nucleotide triphosphate hydrolases"/>
    <property type="match status" value="1"/>
</dbReference>
<comment type="similarity">
    <text evidence="1">Belongs to the ABC transporter superfamily.</text>
</comment>
<protein>
    <submittedName>
        <fullName evidence="7">ATP-binding cassette domain-containing protein</fullName>
    </submittedName>
</protein>
<dbReference type="InterPro" id="IPR003439">
    <property type="entry name" value="ABC_transporter-like_ATP-bd"/>
</dbReference>
<dbReference type="InterPro" id="IPR022467">
    <property type="entry name" value="ABC_transprt_ATP-bd_su_PQQ"/>
</dbReference>
<dbReference type="NCBIfam" id="TIGR03864">
    <property type="entry name" value="PQQ_ABC_ATP"/>
    <property type="match status" value="1"/>
</dbReference>
<gene>
    <name evidence="7" type="ORF">H0I76_11780</name>
</gene>
<dbReference type="InterPro" id="IPR050763">
    <property type="entry name" value="ABC_transporter_ATP-binding"/>
</dbReference>
<dbReference type="SUPFAM" id="SSF52540">
    <property type="entry name" value="P-loop containing nucleoside triphosphate hydrolases"/>
    <property type="match status" value="1"/>
</dbReference>
<dbReference type="RefSeq" id="WP_200610086.1">
    <property type="nucleotide sequence ID" value="NZ_JAEHHL010000007.1"/>
</dbReference>
<dbReference type="InterPro" id="IPR027417">
    <property type="entry name" value="P-loop_NTPase"/>
</dbReference>
<dbReference type="PANTHER" id="PTHR42711">
    <property type="entry name" value="ABC TRANSPORTER ATP-BINDING PROTEIN"/>
    <property type="match status" value="1"/>
</dbReference>
<dbReference type="EMBL" id="JAEHHL010000007">
    <property type="protein sequence ID" value="MBK0399872.1"/>
    <property type="molecule type" value="Genomic_DNA"/>
</dbReference>
<keyword evidence="2" id="KW-0813">Transport</keyword>
<reference evidence="7" key="1">
    <citation type="submission" date="2020-12" db="EMBL/GenBank/DDBJ databases">
        <title>Bacterial taxonomy.</title>
        <authorList>
            <person name="Pan X."/>
        </authorList>
    </citation>
    <scope>NUCLEOTIDE SEQUENCE</scope>
    <source>
        <strain evidence="7">M0105</strain>
    </source>
</reference>
<dbReference type="PROSITE" id="PS50893">
    <property type="entry name" value="ABC_TRANSPORTER_2"/>
    <property type="match status" value="1"/>
</dbReference>
<evidence type="ECO:0000256" key="3">
    <source>
        <dbReference type="ARBA" id="ARBA00022458"/>
    </source>
</evidence>
<dbReference type="GO" id="GO:0016887">
    <property type="term" value="F:ATP hydrolysis activity"/>
    <property type="evidence" value="ECO:0007669"/>
    <property type="project" value="InterPro"/>
</dbReference>
<sequence>MSAPPALAVENVTHAFGKVTALDQVSLDVPRGSFTALLGVNGAGKTTLFSLITRLYDNVTGSIRVAGHDVRRAPGPALARIGVVFQSRALDPGLTLRQNMAYHAALHGIGRAEARERGDALLARVGLIERADTPVAALSGGQVRRVEVARALLHGPQLLLLDEPTVGLDVAARRDVVRLVRALVAEDGVAVLWATHLFDEIEATDRLVVLHLGKVLARGTAAEFSGGAALADAFVAMTGTAPEAAA</sequence>
<comment type="caution">
    <text evidence="7">The sequence shown here is derived from an EMBL/GenBank/DDBJ whole genome shotgun (WGS) entry which is preliminary data.</text>
</comment>
<evidence type="ECO:0000256" key="2">
    <source>
        <dbReference type="ARBA" id="ARBA00022448"/>
    </source>
</evidence>
<evidence type="ECO:0000256" key="5">
    <source>
        <dbReference type="ARBA" id="ARBA00022840"/>
    </source>
</evidence>
<organism evidence="7 8">
    <name type="scientific">Thermohalobaculum xanthum</name>
    <dbReference type="NCBI Taxonomy" id="2753746"/>
    <lineage>
        <taxon>Bacteria</taxon>
        <taxon>Pseudomonadati</taxon>
        <taxon>Pseudomonadota</taxon>
        <taxon>Alphaproteobacteria</taxon>
        <taxon>Rhodobacterales</taxon>
        <taxon>Paracoccaceae</taxon>
        <taxon>Thermohalobaculum</taxon>
    </lineage>
</organism>
<evidence type="ECO:0000313" key="7">
    <source>
        <dbReference type="EMBL" id="MBK0399872.1"/>
    </source>
</evidence>
<proteinExistence type="inferred from homology"/>
<evidence type="ECO:0000256" key="1">
    <source>
        <dbReference type="ARBA" id="ARBA00005417"/>
    </source>
</evidence>
<evidence type="ECO:0000259" key="6">
    <source>
        <dbReference type="PROSITE" id="PS50893"/>
    </source>
</evidence>
<accession>A0A8J7SD67</accession>
<keyword evidence="8" id="KW-1185">Reference proteome</keyword>
<dbReference type="Pfam" id="PF00005">
    <property type="entry name" value="ABC_tran"/>
    <property type="match status" value="1"/>
</dbReference>
<dbReference type="GO" id="GO:0005524">
    <property type="term" value="F:ATP binding"/>
    <property type="evidence" value="ECO:0007669"/>
    <property type="project" value="UniProtKB-KW"/>
</dbReference>
<evidence type="ECO:0000313" key="8">
    <source>
        <dbReference type="Proteomes" id="UP000655420"/>
    </source>
</evidence>
<dbReference type="AlphaFoldDB" id="A0A8J7SD67"/>
<keyword evidence="4" id="KW-0547">Nucleotide-binding</keyword>
<dbReference type="PANTHER" id="PTHR42711:SF5">
    <property type="entry name" value="ABC TRANSPORTER ATP-BINDING PROTEIN NATA"/>
    <property type="match status" value="1"/>
</dbReference>
<feature type="domain" description="ABC transporter" evidence="6">
    <location>
        <begin position="7"/>
        <end position="237"/>
    </location>
</feature>
<dbReference type="SMART" id="SM00382">
    <property type="entry name" value="AAA"/>
    <property type="match status" value="1"/>
</dbReference>